<dbReference type="PANTHER" id="PTHR44229">
    <property type="entry name" value="15-HYDROXYPROSTAGLANDIN DEHYDROGENASE [NAD(+)]"/>
    <property type="match status" value="1"/>
</dbReference>
<sequence length="253" mass="27975">MADVNPPPKEQLPNTLFIKTDIASWDQQSSLFFQAHAWHNRLDFVALNAGIDDRDDIFNTTLNNPPKKPNLSPFDVNLSGTYYGIKLAAYYLSLTSPSKPNPGGKIVITASAAALYPVDVVPQYTASKHALVGLVRCLAPQSQPRNITINAVCPAMVKTNLPPPGIMDNFSQDEITPMSTILKCFSELADLEKSVGAEWVERGRNGEVVEGNLEKLIYHPAPEKPPISKGMEVWAATYRERNIRWAKESQSKI</sequence>
<dbReference type="Proteomes" id="UP000070133">
    <property type="component" value="Unassembled WGS sequence"/>
</dbReference>
<comment type="similarity">
    <text evidence="1">Belongs to the short-chain dehydrogenases/reductases (SDR) family.</text>
</comment>
<organism evidence="4 5">
    <name type="scientific">Pseudocercospora eumusae</name>
    <dbReference type="NCBI Taxonomy" id="321146"/>
    <lineage>
        <taxon>Eukaryota</taxon>
        <taxon>Fungi</taxon>
        <taxon>Dikarya</taxon>
        <taxon>Ascomycota</taxon>
        <taxon>Pezizomycotina</taxon>
        <taxon>Dothideomycetes</taxon>
        <taxon>Dothideomycetidae</taxon>
        <taxon>Mycosphaerellales</taxon>
        <taxon>Mycosphaerellaceae</taxon>
        <taxon>Pseudocercospora</taxon>
    </lineage>
</organism>
<evidence type="ECO:0000256" key="2">
    <source>
        <dbReference type="ARBA" id="ARBA00022857"/>
    </source>
</evidence>
<keyword evidence="2" id="KW-0521">NADP</keyword>
<name>A0A139HJC2_9PEZI</name>
<dbReference type="SUPFAM" id="SSF51735">
    <property type="entry name" value="NAD(P)-binding Rossmann-fold domains"/>
    <property type="match status" value="1"/>
</dbReference>
<accession>A0A139HJC2</accession>
<dbReference type="GO" id="GO:0016616">
    <property type="term" value="F:oxidoreductase activity, acting on the CH-OH group of donors, NAD or NADP as acceptor"/>
    <property type="evidence" value="ECO:0007669"/>
    <property type="project" value="TreeGrafter"/>
</dbReference>
<dbReference type="PRINTS" id="PR00081">
    <property type="entry name" value="GDHRDH"/>
</dbReference>
<dbReference type="GO" id="GO:0005737">
    <property type="term" value="C:cytoplasm"/>
    <property type="evidence" value="ECO:0007669"/>
    <property type="project" value="TreeGrafter"/>
</dbReference>
<dbReference type="InterPro" id="IPR002347">
    <property type="entry name" value="SDR_fam"/>
</dbReference>
<keyword evidence="5" id="KW-1185">Reference proteome</keyword>
<proteinExistence type="inferred from homology"/>
<dbReference type="InterPro" id="IPR036291">
    <property type="entry name" value="NAD(P)-bd_dom_sf"/>
</dbReference>
<dbReference type="InterPro" id="IPR020904">
    <property type="entry name" value="Sc_DH/Rdtase_CS"/>
</dbReference>
<dbReference type="EMBL" id="LFZN01000040">
    <property type="protein sequence ID" value="KXT02585.1"/>
    <property type="molecule type" value="Genomic_DNA"/>
</dbReference>
<dbReference type="Pfam" id="PF00106">
    <property type="entry name" value="adh_short"/>
    <property type="match status" value="1"/>
</dbReference>
<evidence type="ECO:0000313" key="4">
    <source>
        <dbReference type="EMBL" id="KXT02585.1"/>
    </source>
</evidence>
<evidence type="ECO:0000313" key="5">
    <source>
        <dbReference type="Proteomes" id="UP000070133"/>
    </source>
</evidence>
<dbReference type="PROSITE" id="PS00061">
    <property type="entry name" value="ADH_SHORT"/>
    <property type="match status" value="1"/>
</dbReference>
<dbReference type="Gene3D" id="3.40.50.720">
    <property type="entry name" value="NAD(P)-binding Rossmann-like Domain"/>
    <property type="match status" value="1"/>
</dbReference>
<protein>
    <submittedName>
        <fullName evidence="4">Uncharacterized protein</fullName>
    </submittedName>
</protein>
<comment type="caution">
    <text evidence="4">The sequence shown here is derived from an EMBL/GenBank/DDBJ whole genome shotgun (WGS) entry which is preliminary data.</text>
</comment>
<dbReference type="STRING" id="321146.A0A139HJC2"/>
<reference evidence="4 5" key="1">
    <citation type="submission" date="2015-07" db="EMBL/GenBank/DDBJ databases">
        <title>Comparative genomics of the Sigatoka disease complex on banana suggests a link between parallel evolutionary changes in Pseudocercospora fijiensis and Pseudocercospora eumusae and increased virulence on the banana host.</title>
        <authorList>
            <person name="Chang T.-C."/>
            <person name="Salvucci A."/>
            <person name="Crous P.W."/>
            <person name="Stergiopoulos I."/>
        </authorList>
    </citation>
    <scope>NUCLEOTIDE SEQUENCE [LARGE SCALE GENOMIC DNA]</scope>
    <source>
        <strain evidence="4 5">CBS 114824</strain>
    </source>
</reference>
<dbReference type="PANTHER" id="PTHR44229:SF4">
    <property type="entry name" value="15-HYDROXYPROSTAGLANDIN DEHYDROGENASE [NAD(+)]"/>
    <property type="match status" value="1"/>
</dbReference>
<dbReference type="OrthoDB" id="5371740at2759"/>
<evidence type="ECO:0000256" key="1">
    <source>
        <dbReference type="ARBA" id="ARBA00006484"/>
    </source>
</evidence>
<keyword evidence="3" id="KW-0560">Oxidoreductase</keyword>
<evidence type="ECO:0000256" key="3">
    <source>
        <dbReference type="ARBA" id="ARBA00023002"/>
    </source>
</evidence>
<gene>
    <name evidence="4" type="ORF">AC578_10675</name>
</gene>
<dbReference type="AlphaFoldDB" id="A0A139HJC2"/>